<evidence type="ECO:0000313" key="1">
    <source>
        <dbReference type="EMBL" id="GJT00242.1"/>
    </source>
</evidence>
<dbReference type="Proteomes" id="UP001151760">
    <property type="component" value="Unassembled WGS sequence"/>
</dbReference>
<proteinExistence type="predicted"/>
<reference evidence="1" key="2">
    <citation type="submission" date="2022-01" db="EMBL/GenBank/DDBJ databases">
        <authorList>
            <person name="Yamashiro T."/>
            <person name="Shiraishi A."/>
            <person name="Satake H."/>
            <person name="Nakayama K."/>
        </authorList>
    </citation>
    <scope>NUCLEOTIDE SEQUENCE</scope>
</reference>
<name>A0ABQ5AES9_9ASTR</name>
<gene>
    <name evidence="1" type="ORF">Tco_0821411</name>
</gene>
<comment type="caution">
    <text evidence="1">The sequence shown here is derived from an EMBL/GenBank/DDBJ whole genome shotgun (WGS) entry which is preliminary data.</text>
</comment>
<sequence>MIDTGIPCLGPPPLGTILQVYSKGLVSLIGVKIADFVSRVDEVTQIVIIALRRLRKLLTNSMVMLFLTFHSGIFRFCILPDNQCTSANDTSFFYDKTKTRAPKVKEPGQAETTFLGWWCDEGSAAENSGVEALANSRCVIEELWC</sequence>
<protein>
    <submittedName>
        <fullName evidence="1">Uncharacterized protein</fullName>
    </submittedName>
</protein>
<organism evidence="1 2">
    <name type="scientific">Tanacetum coccineum</name>
    <dbReference type="NCBI Taxonomy" id="301880"/>
    <lineage>
        <taxon>Eukaryota</taxon>
        <taxon>Viridiplantae</taxon>
        <taxon>Streptophyta</taxon>
        <taxon>Embryophyta</taxon>
        <taxon>Tracheophyta</taxon>
        <taxon>Spermatophyta</taxon>
        <taxon>Magnoliopsida</taxon>
        <taxon>eudicotyledons</taxon>
        <taxon>Gunneridae</taxon>
        <taxon>Pentapetalae</taxon>
        <taxon>asterids</taxon>
        <taxon>campanulids</taxon>
        <taxon>Asterales</taxon>
        <taxon>Asteraceae</taxon>
        <taxon>Asteroideae</taxon>
        <taxon>Anthemideae</taxon>
        <taxon>Anthemidinae</taxon>
        <taxon>Tanacetum</taxon>
    </lineage>
</organism>
<reference evidence="1" key="1">
    <citation type="journal article" date="2022" name="Int. J. Mol. Sci.">
        <title>Draft Genome of Tanacetum Coccineum: Genomic Comparison of Closely Related Tanacetum-Family Plants.</title>
        <authorList>
            <person name="Yamashiro T."/>
            <person name="Shiraishi A."/>
            <person name="Nakayama K."/>
            <person name="Satake H."/>
        </authorList>
    </citation>
    <scope>NUCLEOTIDE SEQUENCE</scope>
</reference>
<dbReference type="EMBL" id="BQNB010012180">
    <property type="protein sequence ID" value="GJT00242.1"/>
    <property type="molecule type" value="Genomic_DNA"/>
</dbReference>
<evidence type="ECO:0000313" key="2">
    <source>
        <dbReference type="Proteomes" id="UP001151760"/>
    </source>
</evidence>
<keyword evidence="2" id="KW-1185">Reference proteome</keyword>
<accession>A0ABQ5AES9</accession>